<evidence type="ECO:0000313" key="4">
    <source>
        <dbReference type="Proteomes" id="UP000664414"/>
    </source>
</evidence>
<feature type="compositionally biased region" description="Basic and acidic residues" evidence="1">
    <location>
        <begin position="545"/>
        <end position="562"/>
    </location>
</feature>
<feature type="compositionally biased region" description="Basic and acidic residues" evidence="1">
    <location>
        <begin position="508"/>
        <end position="534"/>
    </location>
</feature>
<reference evidence="3" key="1">
    <citation type="submission" date="2021-02" db="EMBL/GenBank/DDBJ databases">
        <title>Thiocyanate and organic carbon inputs drive convergent selection for specific autotrophic Afipia and Thiobacillus strains within complex microbiomes.</title>
        <authorList>
            <person name="Huddy R.J."/>
            <person name="Sachdeva R."/>
            <person name="Kadzinga F."/>
            <person name="Kantor R.S."/>
            <person name="Harrison S.T.L."/>
            <person name="Banfield J.F."/>
        </authorList>
    </citation>
    <scope>NUCLEOTIDE SEQUENCE</scope>
    <source>
        <strain evidence="3">SCN18_10_11_15_R4_P_38_20</strain>
    </source>
</reference>
<dbReference type="EMBL" id="JAFKGL010000011">
    <property type="protein sequence ID" value="MBN9412584.1"/>
    <property type="molecule type" value="Genomic_DNA"/>
</dbReference>
<accession>A0A8J7PS35</accession>
<feature type="signal peptide" evidence="2">
    <location>
        <begin position="1"/>
        <end position="23"/>
    </location>
</feature>
<protein>
    <submittedName>
        <fullName evidence="3">Uncharacterized protein</fullName>
    </submittedName>
</protein>
<organism evidence="3 4">
    <name type="scientific">Candidatus Paracaedimonas acanthamoebae</name>
    <dbReference type="NCBI Taxonomy" id="244581"/>
    <lineage>
        <taxon>Bacteria</taxon>
        <taxon>Pseudomonadati</taxon>
        <taxon>Pseudomonadota</taxon>
        <taxon>Alphaproteobacteria</taxon>
        <taxon>Holosporales</taxon>
        <taxon>Caedimonadaceae</taxon>
        <taxon>Candidatus Paracaedimonas</taxon>
    </lineage>
</organism>
<keyword evidence="2" id="KW-0732">Signal</keyword>
<feature type="chain" id="PRO_5035154388" evidence="2">
    <location>
        <begin position="24"/>
        <end position="729"/>
    </location>
</feature>
<sequence length="729" mass="83441">MVKYIKILTILIFYNICAQTITASLVIEEDLHSTTKQATPKSEAVSSWGLYSLWEWGKQKFSSLLAPTASDPQILIHSQESEDHQATSSNASVSDDPAASSSQVLYLTLDNLRSLVIDEKSFTPWKREALLRRFLSVDAIPEEDKIKLTLVYLRHIEGPIGVDNILDDVHQKSLEAYIDCIYQKYAFEKNEKIEFLNSCATQNDFKHNLEDFIKFLEAPIVLYDGLEKKAQSSIQEYLSSYREKVNGSLFYGLLACVEIRMLSLQNEKLRQAFDRLSPEDQKVALQYLKIKGMEGEFSKTEKNLSRKKVKSSRKLETLSFSHGAEIKEFESIPGASKVGTTIPFLHTSLEQITTIGKETSWRRTIIETLEKIEEIARNYAQDSSTSLFEIYQIYLYKIYRDTVPGKTFTLVLRKVLSAYTGEGRIQEALERAEILRKLENESKDGVSFETRFLIASLKNLLGDHADWLELEAEQERIEKAKQNKKISRVVCATQAHVAQIKQVERQKVEEDQKKAAEQQKRDETYQRLRSEKQHGAMYVASSSRCEADPSRQEEKAAKRARHEQAIKDRLEMDVRDTSFPVSECASSSNEPDHKPLTFYDIRQRRLAESDRDPRTLSDFFKFSHANKTVNTAIEKGTWQFTRGQLAEYFRNMQCDVKSGKGSHEKVSLPHLLQIIKEGEVITILSDMGGALTLPEWEKIVPHYLRPQILEACKLIKLKAIKAESSATED</sequence>
<gene>
    <name evidence="3" type="ORF">J0H12_01480</name>
</gene>
<evidence type="ECO:0000256" key="1">
    <source>
        <dbReference type="SAM" id="MobiDB-lite"/>
    </source>
</evidence>
<dbReference type="Proteomes" id="UP000664414">
    <property type="component" value="Unassembled WGS sequence"/>
</dbReference>
<dbReference type="AlphaFoldDB" id="A0A8J7PS35"/>
<name>A0A8J7PS35_9PROT</name>
<feature type="region of interest" description="Disordered" evidence="1">
    <location>
        <begin position="508"/>
        <end position="562"/>
    </location>
</feature>
<evidence type="ECO:0000256" key="2">
    <source>
        <dbReference type="SAM" id="SignalP"/>
    </source>
</evidence>
<comment type="caution">
    <text evidence="3">The sequence shown here is derived from an EMBL/GenBank/DDBJ whole genome shotgun (WGS) entry which is preliminary data.</text>
</comment>
<proteinExistence type="predicted"/>
<evidence type="ECO:0000313" key="3">
    <source>
        <dbReference type="EMBL" id="MBN9412584.1"/>
    </source>
</evidence>